<gene>
    <name evidence="2" type="ORF">FOZ60_012431</name>
</gene>
<feature type="compositionally biased region" description="Basic and acidic residues" evidence="1">
    <location>
        <begin position="189"/>
        <end position="199"/>
    </location>
</feature>
<dbReference type="AlphaFoldDB" id="A0A7J6NBV5"/>
<sequence>MLLPIAADMRSLLRHDKLLETLATSKRPRDSQLLNPTLQTEGVKHLYGAAYKFRYGTTVVDNRVKADHEGHALSHKAVSAEESTTASVKMAEQQIETGAGTVDVLVMDEEEPAAERAPLSGEKVNVLEPREANSKRGARRALSWLLTIERRAFGKDSASRVMRAFKRKELLYGEGRIQHHHNTYEAVADEARDNREPAKHILSGSQRSPGE</sequence>
<dbReference type="EMBL" id="JABANP010000532">
    <property type="protein sequence ID" value="KAF4681224.1"/>
    <property type="molecule type" value="Genomic_DNA"/>
</dbReference>
<feature type="region of interest" description="Disordered" evidence="1">
    <location>
        <begin position="189"/>
        <end position="211"/>
    </location>
</feature>
<accession>A0A7J6NBV5</accession>
<organism evidence="2 3">
    <name type="scientific">Perkinsus olseni</name>
    <name type="common">Perkinsus atlanticus</name>
    <dbReference type="NCBI Taxonomy" id="32597"/>
    <lineage>
        <taxon>Eukaryota</taxon>
        <taxon>Sar</taxon>
        <taxon>Alveolata</taxon>
        <taxon>Perkinsozoa</taxon>
        <taxon>Perkinsea</taxon>
        <taxon>Perkinsida</taxon>
        <taxon>Perkinsidae</taxon>
        <taxon>Perkinsus</taxon>
    </lineage>
</organism>
<name>A0A7J6NBV5_PEROL</name>
<evidence type="ECO:0000256" key="1">
    <source>
        <dbReference type="SAM" id="MobiDB-lite"/>
    </source>
</evidence>
<evidence type="ECO:0000313" key="3">
    <source>
        <dbReference type="Proteomes" id="UP000541610"/>
    </source>
</evidence>
<proteinExistence type="predicted"/>
<protein>
    <submittedName>
        <fullName evidence="2">Uncharacterized protein</fullName>
    </submittedName>
</protein>
<reference evidence="2 3" key="1">
    <citation type="submission" date="2020-04" db="EMBL/GenBank/DDBJ databases">
        <title>Perkinsus olseni comparative genomics.</title>
        <authorList>
            <person name="Bogema D.R."/>
        </authorList>
    </citation>
    <scope>NUCLEOTIDE SEQUENCE [LARGE SCALE GENOMIC DNA]</scope>
    <source>
        <strain evidence="2">00978-12</strain>
    </source>
</reference>
<dbReference type="Proteomes" id="UP000541610">
    <property type="component" value="Unassembled WGS sequence"/>
</dbReference>
<comment type="caution">
    <text evidence="2">The sequence shown here is derived from an EMBL/GenBank/DDBJ whole genome shotgun (WGS) entry which is preliminary data.</text>
</comment>
<evidence type="ECO:0000313" key="2">
    <source>
        <dbReference type="EMBL" id="KAF4681224.1"/>
    </source>
</evidence>